<organism evidence="8 9">
    <name type="scientific">Chlorobium limicola</name>
    <dbReference type="NCBI Taxonomy" id="1092"/>
    <lineage>
        <taxon>Bacteria</taxon>
        <taxon>Pseudomonadati</taxon>
        <taxon>Chlorobiota</taxon>
        <taxon>Chlorobiia</taxon>
        <taxon>Chlorobiales</taxon>
        <taxon>Chlorobiaceae</taxon>
        <taxon>Chlorobium/Pelodictyon group</taxon>
        <taxon>Chlorobium</taxon>
    </lineage>
</organism>
<dbReference type="AlphaFoldDB" id="A0A101J4Y6"/>
<dbReference type="Proteomes" id="UP000053937">
    <property type="component" value="Unassembled WGS sequence"/>
</dbReference>
<evidence type="ECO:0000259" key="7">
    <source>
        <dbReference type="Pfam" id="PF01555"/>
    </source>
</evidence>
<evidence type="ECO:0000256" key="5">
    <source>
        <dbReference type="ARBA" id="ARBA00022691"/>
    </source>
</evidence>
<dbReference type="EC" id="2.1.1.72" evidence="2"/>
<keyword evidence="3" id="KW-0489">Methyltransferase</keyword>
<comment type="caution">
    <text evidence="8">The sequence shown here is derived from an EMBL/GenBank/DDBJ whole genome shotgun (WGS) entry which is preliminary data.</text>
</comment>
<keyword evidence="5" id="KW-0949">S-adenosyl-L-methionine</keyword>
<dbReference type="Pfam" id="PF01555">
    <property type="entry name" value="N6_N4_Mtase"/>
    <property type="match status" value="1"/>
</dbReference>
<dbReference type="RefSeq" id="WP_059139665.1">
    <property type="nucleotide sequence ID" value="NZ_LMBR01000244.1"/>
</dbReference>
<evidence type="ECO:0000313" key="8">
    <source>
        <dbReference type="EMBL" id="KUL20324.1"/>
    </source>
</evidence>
<comment type="similarity">
    <text evidence="1">Belongs to the N(4)/N(6)-methyltransferase family.</text>
</comment>
<dbReference type="GO" id="GO:0032259">
    <property type="term" value="P:methylation"/>
    <property type="evidence" value="ECO:0007669"/>
    <property type="project" value="UniProtKB-KW"/>
</dbReference>
<gene>
    <name evidence="8" type="ORF">ASB62_09615</name>
</gene>
<dbReference type="GO" id="GO:0003677">
    <property type="term" value="F:DNA binding"/>
    <property type="evidence" value="ECO:0007669"/>
    <property type="project" value="InterPro"/>
</dbReference>
<dbReference type="GO" id="GO:0008170">
    <property type="term" value="F:N-methyltransferase activity"/>
    <property type="evidence" value="ECO:0007669"/>
    <property type="project" value="InterPro"/>
</dbReference>
<keyword evidence="9" id="KW-1185">Reference proteome</keyword>
<keyword evidence="4" id="KW-0808">Transferase</keyword>
<evidence type="ECO:0000256" key="2">
    <source>
        <dbReference type="ARBA" id="ARBA00011900"/>
    </source>
</evidence>
<dbReference type="PROSITE" id="PS00092">
    <property type="entry name" value="N6_MTASE"/>
    <property type="match status" value="1"/>
</dbReference>
<sequence>MPTVQQLRSRLLKKLTELFQLDQPDLDFGFYRIMHAKAQEVQEFVSTDLLKIVEEAFGNADEVRKAELKANIEKEIQTARDYGAADPENSPKVKEAQAAYDAVKEMAGAEAEIYDHLYRFFERYYDAGDFISRRYYTRETSGKAAPFAVPYNGEEVKLHWANADQYYIKSTEYFSNYTFDLRQASEVQALRKKEAGGLFGSDREYSLKVTFRIVEASEGEHGNIKAAEANKRFFLLHKEKPIELDDSPGAELIINFEYRVDPEKSGQDVKWQSIRNTESVQTVLNLLESWTSSLPDEYDRHAMHDYLRLLRLSSPTDSDKSRTLLAKYIYQYTARNTMDYFIHKDLGGFLRRELDFYIKNEVMRLDDIENADAPSVESYLSKIKVLRKIAGKLIDFLAQLEDFQKKLWLKKKFVVETNYCITLDRVPEELYPDVAANAAQCEEWIKLFAIDEIQESAGDLIESGTPGFSRPLSVEFLKANNKLVLDTKFFDESFKARLLASIENFDEQCDGLLIHSENFQALNLLQERYREQVKCVYIDPPYNTGSDDNFSYKDSYKSSSWLAMFKDRLWKSYSFFSAEGFLVCHMDEHEHLSLEWLVRQLFGESGDLGKLIWDKRNPKGDATGIAAQHEYVHFATSNPPHLKSIETAFVRNKENAEAILNKAQQFIQKVGGVSDDARKQFKKWINKQDFSGGQKAYSYIDDNGDVYRPVSMAWPNKKKAPDEYFVPLVHPSTGKPCPVPMRGWRNPPETMAFLLKKNLILFGEDETTIPNQKYLLKDNLTEKVASLYYMGSSDDALFVDMGFSFENPKPIKAAKYFLSITARPINATILDYFAGSGTTAHAVITLNREDGGKRKYILVEMGDYFDTVLKPRIAKVAYSESWKDGKPIARESGISHCFKYLRLESYEDTLNNLRFDDNPQLQKSVAASPSLKEDYMLHYLLDVETRGSQSLLNIDAIADPTAYTLKVKKPGTDEYATRAVDLIETFNYLIGLRVEHSSVPQTFQAAFKRIQDPELPEDQHTKLVVDGRIQQDAEGPWWFRKIEGWVPKDSSNPNNGQREKVLVVWRKLTGNIEHDNLMLDEWFQKNRISTRDFEFDTIYVNGSNNLPNLKLDGDNWKVRLIEEEFMKRMWEVEG</sequence>
<feature type="domain" description="DNA methylase N-4/N-6" evidence="7">
    <location>
        <begin position="533"/>
        <end position="863"/>
    </location>
</feature>
<dbReference type="EMBL" id="LMBR01000244">
    <property type="protein sequence ID" value="KUL20324.1"/>
    <property type="molecule type" value="Genomic_DNA"/>
</dbReference>
<protein>
    <recommendedName>
        <fullName evidence="2">site-specific DNA-methyltransferase (adenine-specific)</fullName>
        <ecNumber evidence="2">2.1.1.72</ecNumber>
    </recommendedName>
</protein>
<dbReference type="InterPro" id="IPR029063">
    <property type="entry name" value="SAM-dependent_MTases_sf"/>
</dbReference>
<dbReference type="OrthoDB" id="9800801at2"/>
<dbReference type="InterPro" id="IPR002295">
    <property type="entry name" value="N4/N6-MTase_EcoPI_Mod-like"/>
</dbReference>
<comment type="catalytic activity">
    <reaction evidence="6">
        <text>a 2'-deoxyadenosine in DNA + S-adenosyl-L-methionine = an N(6)-methyl-2'-deoxyadenosine in DNA + S-adenosyl-L-homocysteine + H(+)</text>
        <dbReference type="Rhea" id="RHEA:15197"/>
        <dbReference type="Rhea" id="RHEA-COMP:12418"/>
        <dbReference type="Rhea" id="RHEA-COMP:12419"/>
        <dbReference type="ChEBI" id="CHEBI:15378"/>
        <dbReference type="ChEBI" id="CHEBI:57856"/>
        <dbReference type="ChEBI" id="CHEBI:59789"/>
        <dbReference type="ChEBI" id="CHEBI:90615"/>
        <dbReference type="ChEBI" id="CHEBI:90616"/>
        <dbReference type="EC" id="2.1.1.72"/>
    </reaction>
</comment>
<dbReference type="SUPFAM" id="SSF53335">
    <property type="entry name" value="S-adenosyl-L-methionine-dependent methyltransferases"/>
    <property type="match status" value="1"/>
</dbReference>
<proteinExistence type="inferred from homology"/>
<evidence type="ECO:0000256" key="3">
    <source>
        <dbReference type="ARBA" id="ARBA00022603"/>
    </source>
</evidence>
<dbReference type="InterPro" id="IPR002052">
    <property type="entry name" value="DNA_methylase_N6_adenine_CS"/>
</dbReference>
<dbReference type="REBASE" id="149369">
    <property type="entry name" value="M.CliFORF9615P"/>
</dbReference>
<dbReference type="GO" id="GO:0009007">
    <property type="term" value="F:site-specific DNA-methyltransferase (adenine-specific) activity"/>
    <property type="evidence" value="ECO:0007669"/>
    <property type="project" value="UniProtKB-EC"/>
</dbReference>
<reference evidence="8 9" key="1">
    <citation type="submission" date="2015-10" db="EMBL/GenBank/DDBJ databases">
        <title>Draft Genome Sequence of Chlorobium limicola strain Frasassi Growing under Artificial Lighting in the Frasassi Cave System.</title>
        <authorList>
            <person name="Mansor M."/>
            <person name="Macalady J."/>
        </authorList>
    </citation>
    <scope>NUCLEOTIDE SEQUENCE [LARGE SCALE GENOMIC DNA]</scope>
    <source>
        <strain evidence="8 9">Frasassi</strain>
    </source>
</reference>
<dbReference type="Gene3D" id="3.40.50.150">
    <property type="entry name" value="Vaccinia Virus protein VP39"/>
    <property type="match status" value="1"/>
</dbReference>
<dbReference type="InterPro" id="IPR002941">
    <property type="entry name" value="DNA_methylase_N4/N6"/>
</dbReference>
<evidence type="ECO:0000256" key="4">
    <source>
        <dbReference type="ARBA" id="ARBA00022679"/>
    </source>
</evidence>
<evidence type="ECO:0000256" key="6">
    <source>
        <dbReference type="ARBA" id="ARBA00047942"/>
    </source>
</evidence>
<accession>A0A101J4Y6</accession>
<dbReference type="PRINTS" id="PR00506">
    <property type="entry name" value="D21N6MTFRASE"/>
</dbReference>
<name>A0A101J4Y6_CHLLI</name>
<evidence type="ECO:0000313" key="9">
    <source>
        <dbReference type="Proteomes" id="UP000053937"/>
    </source>
</evidence>
<evidence type="ECO:0000256" key="1">
    <source>
        <dbReference type="ARBA" id="ARBA00006594"/>
    </source>
</evidence>